<keyword evidence="3" id="KW-1185">Reference proteome</keyword>
<evidence type="ECO:0000313" key="3">
    <source>
        <dbReference type="Proteomes" id="UP000182858"/>
    </source>
</evidence>
<organism evidence="2 3">
    <name type="scientific">Pseudomonas extremaustralis</name>
    <dbReference type="NCBI Taxonomy" id="359110"/>
    <lineage>
        <taxon>Bacteria</taxon>
        <taxon>Pseudomonadati</taxon>
        <taxon>Pseudomonadota</taxon>
        <taxon>Gammaproteobacteria</taxon>
        <taxon>Pseudomonadales</taxon>
        <taxon>Pseudomonadaceae</taxon>
        <taxon>Pseudomonas</taxon>
    </lineage>
</organism>
<dbReference type="InterPro" id="IPR053737">
    <property type="entry name" value="Type_II_TA_Toxin"/>
</dbReference>
<dbReference type="Gene3D" id="1.20.120.1870">
    <property type="entry name" value="Fic/DOC protein, Fido domain"/>
    <property type="match status" value="1"/>
</dbReference>
<dbReference type="PANTHER" id="PTHR39426">
    <property type="entry name" value="HOMOLOGY TO DEATH-ON-CURING PROTEIN OF PHAGE P1"/>
    <property type="match status" value="1"/>
</dbReference>
<evidence type="ECO:0000313" key="2">
    <source>
        <dbReference type="EMBL" id="SDF57161.1"/>
    </source>
</evidence>
<dbReference type="SUPFAM" id="SSF140931">
    <property type="entry name" value="Fic-like"/>
    <property type="match status" value="1"/>
</dbReference>
<dbReference type="Pfam" id="PF02661">
    <property type="entry name" value="Fic"/>
    <property type="match status" value="1"/>
</dbReference>
<accession>A0ABY0NJK9</accession>
<dbReference type="EMBL" id="LT629689">
    <property type="protein sequence ID" value="SDF57161.1"/>
    <property type="molecule type" value="Genomic_DNA"/>
</dbReference>
<dbReference type="InterPro" id="IPR003812">
    <property type="entry name" value="Fido"/>
</dbReference>
<dbReference type="NCBIfam" id="TIGR01550">
    <property type="entry name" value="DOC_P1"/>
    <property type="match status" value="1"/>
</dbReference>
<reference evidence="2 3" key="1">
    <citation type="submission" date="2016-10" db="EMBL/GenBank/DDBJ databases">
        <authorList>
            <person name="Varghese N."/>
            <person name="Submissions S."/>
        </authorList>
    </citation>
    <scope>NUCLEOTIDE SEQUENCE [LARGE SCALE GENOMIC DNA]</scope>
    <source>
        <strain evidence="2 3">DSM 17835</strain>
    </source>
</reference>
<dbReference type="Proteomes" id="UP000182858">
    <property type="component" value="Chromosome I"/>
</dbReference>
<sequence>MPPMELSEISETQEGIRYLTPEALIWINKRLILAQTPGEPIAVIKPNELSSSQQRPAQHRYYTGNQDMFCLAALLMQSLIQNHPFANANKRTAAAAGYMFLLLNGYELTAPGDEFVEIMVGVARHEYDEEDLEDWLAHWSRPFDAGGLNGPSEFLDMFGHIEAMPAC</sequence>
<dbReference type="InterPro" id="IPR036597">
    <property type="entry name" value="Fido-like_dom_sf"/>
</dbReference>
<dbReference type="PANTHER" id="PTHR39426:SF1">
    <property type="entry name" value="HOMOLOGY TO DEATH-ON-CURING PROTEIN OF PHAGE P1"/>
    <property type="match status" value="1"/>
</dbReference>
<dbReference type="RefSeq" id="WP_010567790.1">
    <property type="nucleotide sequence ID" value="NZ_JAQKGS010000142.1"/>
</dbReference>
<protein>
    <submittedName>
        <fullName evidence="2">Death on curing protein</fullName>
    </submittedName>
</protein>
<dbReference type="PROSITE" id="PS51459">
    <property type="entry name" value="FIDO"/>
    <property type="match status" value="1"/>
</dbReference>
<feature type="domain" description="Fido" evidence="1">
    <location>
        <begin position="19"/>
        <end position="138"/>
    </location>
</feature>
<name>A0ABY0NJK9_9PSED</name>
<proteinExistence type="predicted"/>
<dbReference type="InterPro" id="IPR006440">
    <property type="entry name" value="Doc"/>
</dbReference>
<dbReference type="GeneID" id="78554752"/>
<evidence type="ECO:0000259" key="1">
    <source>
        <dbReference type="PROSITE" id="PS51459"/>
    </source>
</evidence>
<gene>
    <name evidence="2" type="ORF">SAMN05216591_3346</name>
</gene>